<dbReference type="STRING" id="1766.XA26_47410"/>
<proteinExistence type="predicted"/>
<feature type="region of interest" description="Disordered" evidence="1">
    <location>
        <begin position="46"/>
        <end position="66"/>
    </location>
</feature>
<feature type="region of interest" description="Disordered" evidence="1">
    <location>
        <begin position="93"/>
        <end position="174"/>
    </location>
</feature>
<name>A0A0N9XIB7_MYCFO</name>
<dbReference type="EMBL" id="CP011269">
    <property type="protein sequence ID" value="ALI28541.1"/>
    <property type="molecule type" value="Genomic_DNA"/>
</dbReference>
<gene>
    <name evidence="2" type="ORF">XA26_47410</name>
</gene>
<protein>
    <submittedName>
        <fullName evidence="2">Uncharacterized protein</fullName>
    </submittedName>
</protein>
<dbReference type="KEGG" id="mft:XA26_47410"/>
<dbReference type="AlphaFoldDB" id="A0A0N9XIB7"/>
<accession>A0A0N9XIB7</accession>
<evidence type="ECO:0000256" key="1">
    <source>
        <dbReference type="SAM" id="MobiDB-lite"/>
    </source>
</evidence>
<reference evidence="2 3" key="1">
    <citation type="journal article" date="2015" name="MBio">
        <title>Enzymatic Degradation of Phenazines Can Generate Energy and Protect Sensitive Organisms from Toxicity.</title>
        <authorList>
            <person name="Costa K.C."/>
            <person name="Bergkessel M."/>
            <person name="Saunders S."/>
            <person name="Korlach J."/>
            <person name="Newman D.K."/>
        </authorList>
    </citation>
    <scope>NUCLEOTIDE SEQUENCE [LARGE SCALE GENOMIC DNA]</scope>
    <source>
        <strain evidence="2 3">CT6</strain>
    </source>
</reference>
<organism evidence="2 3">
    <name type="scientific">Mycolicibacterium fortuitum</name>
    <name type="common">Mycobacterium fortuitum</name>
    <dbReference type="NCBI Taxonomy" id="1766"/>
    <lineage>
        <taxon>Bacteria</taxon>
        <taxon>Bacillati</taxon>
        <taxon>Actinomycetota</taxon>
        <taxon>Actinomycetes</taxon>
        <taxon>Mycobacteriales</taxon>
        <taxon>Mycobacteriaceae</taxon>
        <taxon>Mycolicibacterium</taxon>
    </lineage>
</organism>
<feature type="compositionally biased region" description="Polar residues" evidence="1">
    <location>
        <begin position="99"/>
        <end position="117"/>
    </location>
</feature>
<evidence type="ECO:0000313" key="3">
    <source>
        <dbReference type="Proteomes" id="UP000057134"/>
    </source>
</evidence>
<evidence type="ECO:0000313" key="2">
    <source>
        <dbReference type="EMBL" id="ALI28541.1"/>
    </source>
</evidence>
<sequence>MSCLWHRRFLFSTQQTICAIEPTRGNRPGEGAARSVKLVTHQSLCLPTPHLRSDPPAGSPAAKQANNLRRQEVTLFIRMSSGCASICAWTPRTTPRPASGSSSAHWPTPRASPSSAPETPRAAPELSRGPMGHPSRRPLRGHPLLGPVMSSSRPRRNPDAEPTPRPCSSCSARR</sequence>
<dbReference type="Proteomes" id="UP000057134">
    <property type="component" value="Chromosome"/>
</dbReference>
<keyword evidence="3" id="KW-1185">Reference proteome</keyword>